<proteinExistence type="predicted"/>
<dbReference type="STRING" id="1051890.A0A3N4M6X8"/>
<dbReference type="EMBL" id="ML121527">
    <property type="protein sequence ID" value="RPB29518.1"/>
    <property type="molecule type" value="Genomic_DNA"/>
</dbReference>
<evidence type="ECO:0000259" key="1">
    <source>
        <dbReference type="Pfam" id="PF25324"/>
    </source>
</evidence>
<keyword evidence="3" id="KW-1185">Reference proteome</keyword>
<dbReference type="AlphaFoldDB" id="A0A3N4M6X8"/>
<dbReference type="Pfam" id="PF25324">
    <property type="entry name" value="DUF7881"/>
    <property type="match status" value="1"/>
</dbReference>
<dbReference type="OrthoDB" id="2142759at2759"/>
<dbReference type="InterPro" id="IPR057203">
    <property type="entry name" value="DUF7881"/>
</dbReference>
<sequence>MPIDRSLGRNVQFYDATSPGDALGGLIQNGSVTEANFLDMLAILLITKTPIRVQERDSGHIVMRTNTRLEAGHYDVYCDSRINVNYEPWVYRIMSHSVSGRDGAFTTGIRGRDGRCVISGVVNRYAFRGGWFGFEAAH</sequence>
<feature type="domain" description="DUF7881" evidence="1">
    <location>
        <begin position="8"/>
        <end position="82"/>
    </location>
</feature>
<dbReference type="Proteomes" id="UP000267821">
    <property type="component" value="Unassembled WGS sequence"/>
</dbReference>
<reference evidence="2 3" key="1">
    <citation type="journal article" date="2018" name="Nat. Ecol. Evol.">
        <title>Pezizomycetes genomes reveal the molecular basis of ectomycorrhizal truffle lifestyle.</title>
        <authorList>
            <person name="Murat C."/>
            <person name="Payen T."/>
            <person name="Noel B."/>
            <person name="Kuo A."/>
            <person name="Morin E."/>
            <person name="Chen J."/>
            <person name="Kohler A."/>
            <person name="Krizsan K."/>
            <person name="Balestrini R."/>
            <person name="Da Silva C."/>
            <person name="Montanini B."/>
            <person name="Hainaut M."/>
            <person name="Levati E."/>
            <person name="Barry K.W."/>
            <person name="Belfiori B."/>
            <person name="Cichocki N."/>
            <person name="Clum A."/>
            <person name="Dockter R.B."/>
            <person name="Fauchery L."/>
            <person name="Guy J."/>
            <person name="Iotti M."/>
            <person name="Le Tacon F."/>
            <person name="Lindquist E.A."/>
            <person name="Lipzen A."/>
            <person name="Malagnac F."/>
            <person name="Mello A."/>
            <person name="Molinier V."/>
            <person name="Miyauchi S."/>
            <person name="Poulain J."/>
            <person name="Riccioni C."/>
            <person name="Rubini A."/>
            <person name="Sitrit Y."/>
            <person name="Splivallo R."/>
            <person name="Traeger S."/>
            <person name="Wang M."/>
            <person name="Zifcakova L."/>
            <person name="Wipf D."/>
            <person name="Zambonelli A."/>
            <person name="Paolocci F."/>
            <person name="Nowrousian M."/>
            <person name="Ottonello S."/>
            <person name="Baldrian P."/>
            <person name="Spatafora J.W."/>
            <person name="Henrissat B."/>
            <person name="Nagy L.G."/>
            <person name="Aury J.M."/>
            <person name="Wincker P."/>
            <person name="Grigoriev I.V."/>
            <person name="Bonfante P."/>
            <person name="Martin F.M."/>
        </authorList>
    </citation>
    <scope>NUCLEOTIDE SEQUENCE [LARGE SCALE GENOMIC DNA]</scope>
    <source>
        <strain evidence="2 3">ATCC MYA-4762</strain>
    </source>
</reference>
<evidence type="ECO:0000313" key="3">
    <source>
        <dbReference type="Proteomes" id="UP000267821"/>
    </source>
</evidence>
<name>A0A3N4M6X8_9PEZI</name>
<evidence type="ECO:0000313" key="2">
    <source>
        <dbReference type="EMBL" id="RPB29518.1"/>
    </source>
</evidence>
<protein>
    <recommendedName>
        <fullName evidence="1">DUF7881 domain-containing protein</fullName>
    </recommendedName>
</protein>
<gene>
    <name evidence="2" type="ORF">L211DRAFT_832221</name>
</gene>
<organism evidence="2 3">
    <name type="scientific">Terfezia boudieri ATCC MYA-4762</name>
    <dbReference type="NCBI Taxonomy" id="1051890"/>
    <lineage>
        <taxon>Eukaryota</taxon>
        <taxon>Fungi</taxon>
        <taxon>Dikarya</taxon>
        <taxon>Ascomycota</taxon>
        <taxon>Pezizomycotina</taxon>
        <taxon>Pezizomycetes</taxon>
        <taxon>Pezizales</taxon>
        <taxon>Pezizaceae</taxon>
        <taxon>Terfezia</taxon>
    </lineage>
</organism>
<dbReference type="InParanoid" id="A0A3N4M6X8"/>
<accession>A0A3N4M6X8</accession>